<dbReference type="Proteomes" id="UP000439113">
    <property type="component" value="Unassembled WGS sequence"/>
</dbReference>
<evidence type="ECO:0000256" key="1">
    <source>
        <dbReference type="ARBA" id="ARBA00022617"/>
    </source>
</evidence>
<sequence>MKTFFILPLLLAATPALAESGPKTDWGQGADDAAFAAMIKSSFHDKGIATLARLDQDSTQAFCSDPARATGASKEAVEAREKIEAENLATIKWPADNTWLGDWKKGEAVAQSGRGLTSSDKADGVRGGNCYNCHQISKQEIAYGTIGPSLWNYGKIKGDAPETLRYTWGKIYNSKAYNACSNMPRGGHMGILSEDQIRDLMALLLHPQSPVNQ</sequence>
<gene>
    <name evidence="7" type="primary">soxX</name>
    <name evidence="7" type="ORF">GJ654_01915</name>
</gene>
<accession>A0A6N8DIX0</accession>
<evidence type="ECO:0000259" key="6">
    <source>
        <dbReference type="PROSITE" id="PS51007"/>
    </source>
</evidence>
<dbReference type="PIRSF" id="PIRSF024608">
    <property type="entry name" value="UCP024608"/>
    <property type="match status" value="1"/>
</dbReference>
<dbReference type="InterPro" id="IPR016823">
    <property type="entry name" value="Thiosulf_SoxX_II"/>
</dbReference>
<proteinExistence type="predicted"/>
<dbReference type="GO" id="GO:0020037">
    <property type="term" value="F:heme binding"/>
    <property type="evidence" value="ECO:0007669"/>
    <property type="project" value="InterPro"/>
</dbReference>
<keyword evidence="1 4" id="KW-0349">Heme</keyword>
<keyword evidence="5" id="KW-0732">Signal</keyword>
<evidence type="ECO:0000313" key="7">
    <source>
        <dbReference type="EMBL" id="MTV29746.1"/>
    </source>
</evidence>
<organism evidence="7 8">
    <name type="scientific">Rhodoblastus acidophilus</name>
    <name type="common">Rhodopseudomonas acidophila</name>
    <dbReference type="NCBI Taxonomy" id="1074"/>
    <lineage>
        <taxon>Bacteria</taxon>
        <taxon>Pseudomonadati</taxon>
        <taxon>Pseudomonadota</taxon>
        <taxon>Alphaproteobacteria</taxon>
        <taxon>Hyphomicrobiales</taxon>
        <taxon>Rhodoblastaceae</taxon>
        <taxon>Rhodoblastus</taxon>
    </lineage>
</organism>
<dbReference type="InterPro" id="IPR030999">
    <property type="entry name" value="Thiosulf_SoxX"/>
</dbReference>
<dbReference type="AlphaFoldDB" id="A0A6N8DIX0"/>
<evidence type="ECO:0000256" key="3">
    <source>
        <dbReference type="ARBA" id="ARBA00023004"/>
    </source>
</evidence>
<dbReference type="InterPro" id="IPR036909">
    <property type="entry name" value="Cyt_c-like_dom_sf"/>
</dbReference>
<feature type="chain" id="PRO_5026925716" evidence="5">
    <location>
        <begin position="19"/>
        <end position="213"/>
    </location>
</feature>
<dbReference type="EMBL" id="WNKS01000001">
    <property type="protein sequence ID" value="MTV29746.1"/>
    <property type="molecule type" value="Genomic_DNA"/>
</dbReference>
<dbReference type="RefSeq" id="WP_155444394.1">
    <property type="nucleotide sequence ID" value="NZ_JAOQNR010000001.1"/>
</dbReference>
<dbReference type="OrthoDB" id="9808312at2"/>
<protein>
    <submittedName>
        <fullName evidence="7">Sulfur oxidation c-type cytochrome SoxX</fullName>
    </submittedName>
</protein>
<evidence type="ECO:0000256" key="5">
    <source>
        <dbReference type="SAM" id="SignalP"/>
    </source>
</evidence>
<dbReference type="NCBIfam" id="TIGR04485">
    <property type="entry name" value="thiosulf_SoxX"/>
    <property type="match status" value="1"/>
</dbReference>
<evidence type="ECO:0000313" key="8">
    <source>
        <dbReference type="Proteomes" id="UP000439113"/>
    </source>
</evidence>
<evidence type="ECO:0000256" key="2">
    <source>
        <dbReference type="ARBA" id="ARBA00022723"/>
    </source>
</evidence>
<feature type="signal peptide" evidence="5">
    <location>
        <begin position="1"/>
        <end position="18"/>
    </location>
</feature>
<reference evidence="7 8" key="1">
    <citation type="submission" date="2019-11" db="EMBL/GenBank/DDBJ databases">
        <title>Whole-genome sequence of a Rhodoblastus acidophilus DSM 142.</title>
        <authorList>
            <person name="Kyndt J.A."/>
            <person name="Meyer T.E."/>
        </authorList>
    </citation>
    <scope>NUCLEOTIDE SEQUENCE [LARGE SCALE GENOMIC DNA]</scope>
    <source>
        <strain evidence="7 8">DSM 142</strain>
    </source>
</reference>
<dbReference type="GO" id="GO:0046872">
    <property type="term" value="F:metal ion binding"/>
    <property type="evidence" value="ECO:0007669"/>
    <property type="project" value="UniProtKB-KW"/>
</dbReference>
<dbReference type="SUPFAM" id="SSF46626">
    <property type="entry name" value="Cytochrome c"/>
    <property type="match status" value="1"/>
</dbReference>
<name>A0A6N8DIX0_RHOAC</name>
<evidence type="ECO:0000256" key="4">
    <source>
        <dbReference type="PROSITE-ProRule" id="PRU00433"/>
    </source>
</evidence>
<feature type="domain" description="Cytochrome c" evidence="6">
    <location>
        <begin position="101"/>
        <end position="208"/>
    </location>
</feature>
<dbReference type="Pfam" id="PF00034">
    <property type="entry name" value="Cytochrom_C"/>
    <property type="match status" value="1"/>
</dbReference>
<comment type="caution">
    <text evidence="7">The sequence shown here is derived from an EMBL/GenBank/DDBJ whole genome shotgun (WGS) entry which is preliminary data.</text>
</comment>
<dbReference type="GO" id="GO:0009055">
    <property type="term" value="F:electron transfer activity"/>
    <property type="evidence" value="ECO:0007669"/>
    <property type="project" value="InterPro"/>
</dbReference>
<keyword evidence="3 4" id="KW-0408">Iron</keyword>
<keyword evidence="2 4" id="KW-0479">Metal-binding</keyword>
<dbReference type="Gene3D" id="1.10.760.10">
    <property type="entry name" value="Cytochrome c-like domain"/>
    <property type="match status" value="1"/>
</dbReference>
<dbReference type="InterPro" id="IPR009056">
    <property type="entry name" value="Cyt_c-like_dom"/>
</dbReference>
<dbReference type="PROSITE" id="PS51007">
    <property type="entry name" value="CYTC"/>
    <property type="match status" value="1"/>
</dbReference>